<dbReference type="InterPro" id="IPR042266">
    <property type="entry name" value="PPPDE_sf"/>
</dbReference>
<protein>
    <recommendedName>
        <fullName evidence="5">PPPDE domain-containing protein</fullName>
    </recommendedName>
</protein>
<sequence length="220" mass="24665">MRPIIPSSDSDSNSSSRAQLYLNVYDLTPLNNYMYWFGVGIFHSGIEAHGVEYAFGAHDYSSSGVFEVEPKSCPGFIFRRSVSLGTLNMSPFEFRQFVEHMAGSYNGDSYHLIAKNCNHFTDDISKRLTGKSIPGWVNRLARIGSFCNCLLPESIQVTTVRHTPEYQGLSEDGSESRSTEGEIESDGEQDHLLISSNGEAESIERDILWETPLKHIKEIL</sequence>
<evidence type="ECO:0000259" key="5">
    <source>
        <dbReference type="PROSITE" id="PS51858"/>
    </source>
</evidence>
<accession>A9NKJ1</accession>
<dbReference type="InterPro" id="IPR008580">
    <property type="entry name" value="PPPDE_dom"/>
</dbReference>
<dbReference type="GO" id="GO:0101005">
    <property type="term" value="F:deubiquitinase activity"/>
    <property type="evidence" value="ECO:0007669"/>
    <property type="project" value="TreeGrafter"/>
</dbReference>
<dbReference type="PANTHER" id="PTHR12378">
    <property type="entry name" value="DESUMOYLATING ISOPEPTIDASE"/>
    <property type="match status" value="1"/>
</dbReference>
<keyword evidence="3" id="KW-0378">Hydrolase</keyword>
<feature type="domain" description="PPPDE" evidence="5">
    <location>
        <begin position="18"/>
        <end position="155"/>
    </location>
</feature>
<reference evidence="6" key="1">
    <citation type="journal article" date="2008" name="BMC Genomics">
        <title>A conifer genomics resource of 200,000 spruce (Picea spp.) ESTs and 6,464 high-quality, sequence-finished full-length cDNAs for Sitka spruce (Picea sitchensis).</title>
        <authorList>
            <person name="Ralph S.G."/>
            <person name="Chun H.J."/>
            <person name="Kolosova N."/>
            <person name="Cooper D."/>
            <person name="Oddy C."/>
            <person name="Ritland C.E."/>
            <person name="Kirkpatrick R."/>
            <person name="Moore R."/>
            <person name="Barber S."/>
            <person name="Holt R.A."/>
            <person name="Jones S.J."/>
            <person name="Marra M.A."/>
            <person name="Douglas C.J."/>
            <person name="Ritland K."/>
            <person name="Bohlmann J."/>
        </authorList>
    </citation>
    <scope>NUCLEOTIDE SEQUENCE</scope>
    <source>
        <tissue evidence="6">Green portion of the leader tissue</tissue>
    </source>
</reference>
<dbReference type="OMA" id="MEQCADE"/>
<keyword evidence="2" id="KW-0645">Protease</keyword>
<comment type="similarity">
    <text evidence="1">Belongs to the DeSI family.</text>
</comment>
<evidence type="ECO:0000256" key="3">
    <source>
        <dbReference type="ARBA" id="ARBA00022801"/>
    </source>
</evidence>
<feature type="region of interest" description="Disordered" evidence="4">
    <location>
        <begin position="165"/>
        <end position="191"/>
    </location>
</feature>
<dbReference type="Gene3D" id="3.90.1720.30">
    <property type="entry name" value="PPPDE domains"/>
    <property type="match status" value="1"/>
</dbReference>
<dbReference type="Pfam" id="PF05903">
    <property type="entry name" value="Peptidase_C97"/>
    <property type="match status" value="1"/>
</dbReference>
<dbReference type="GO" id="GO:0016579">
    <property type="term" value="P:protein deubiquitination"/>
    <property type="evidence" value="ECO:0007669"/>
    <property type="project" value="TreeGrafter"/>
</dbReference>
<organism evidence="6">
    <name type="scientific">Picea sitchensis</name>
    <name type="common">Sitka spruce</name>
    <name type="synonym">Pinus sitchensis</name>
    <dbReference type="NCBI Taxonomy" id="3332"/>
    <lineage>
        <taxon>Eukaryota</taxon>
        <taxon>Viridiplantae</taxon>
        <taxon>Streptophyta</taxon>
        <taxon>Embryophyta</taxon>
        <taxon>Tracheophyta</taxon>
        <taxon>Spermatophyta</taxon>
        <taxon>Pinopsida</taxon>
        <taxon>Pinidae</taxon>
        <taxon>Conifers I</taxon>
        <taxon>Pinales</taxon>
        <taxon>Pinaceae</taxon>
        <taxon>Picea</taxon>
    </lineage>
</organism>
<dbReference type="AlphaFoldDB" id="A9NKJ1"/>
<dbReference type="GO" id="GO:0006508">
    <property type="term" value="P:proteolysis"/>
    <property type="evidence" value="ECO:0007669"/>
    <property type="project" value="UniProtKB-KW"/>
</dbReference>
<evidence type="ECO:0000256" key="4">
    <source>
        <dbReference type="SAM" id="MobiDB-lite"/>
    </source>
</evidence>
<evidence type="ECO:0000313" key="6">
    <source>
        <dbReference type="EMBL" id="ABK21152.1"/>
    </source>
</evidence>
<proteinExistence type="evidence at transcript level"/>
<name>A9NKJ1_PICSI</name>
<dbReference type="SMART" id="SM01179">
    <property type="entry name" value="DUF862"/>
    <property type="match status" value="1"/>
</dbReference>
<dbReference type="PANTHER" id="PTHR12378:SF10">
    <property type="entry name" value="OS04G0548000 PROTEIN"/>
    <property type="match status" value="1"/>
</dbReference>
<evidence type="ECO:0000256" key="1">
    <source>
        <dbReference type="ARBA" id="ARBA00008140"/>
    </source>
</evidence>
<dbReference type="PROSITE" id="PS51858">
    <property type="entry name" value="PPPDE"/>
    <property type="match status" value="1"/>
</dbReference>
<evidence type="ECO:0000256" key="2">
    <source>
        <dbReference type="ARBA" id="ARBA00022670"/>
    </source>
</evidence>
<dbReference type="EMBL" id="EF081771">
    <property type="protein sequence ID" value="ABK21152.1"/>
    <property type="molecule type" value="mRNA"/>
</dbReference>